<sequence>MSAPDTTQKLQIRQITAAETYAVRHPVLREGKPAESCAMPGDEAEDTLHMGLFDVEKLIGVVSLMNNSKPQFTGKQYQLRGMGVLSAYQGQKLGNLLVDEAEKQLQQRGVELLWCNARIKALNFYLRKGFSIEGEPFEIENVGTHYLLFKKL</sequence>
<comment type="caution">
    <text evidence="2">The sequence shown here is derived from an EMBL/GenBank/DDBJ whole genome shotgun (WGS) entry which is preliminary data.</text>
</comment>
<dbReference type="SUPFAM" id="SSF55729">
    <property type="entry name" value="Acyl-CoA N-acyltransferases (Nat)"/>
    <property type="match status" value="1"/>
</dbReference>
<dbReference type="Gene3D" id="3.40.630.30">
    <property type="match status" value="1"/>
</dbReference>
<dbReference type="Pfam" id="PF00583">
    <property type="entry name" value="Acetyltransf_1"/>
    <property type="match status" value="1"/>
</dbReference>
<dbReference type="OrthoDB" id="7585366at2"/>
<accession>A0A2G1VMN3</accession>
<dbReference type="RefSeq" id="WP_099647536.1">
    <property type="nucleotide sequence ID" value="NZ_KZ319302.1"/>
</dbReference>
<dbReference type="PROSITE" id="PS51186">
    <property type="entry name" value="GNAT"/>
    <property type="match status" value="1"/>
</dbReference>
<protein>
    <submittedName>
        <fullName evidence="2">GNAT family N-acetyltransferase</fullName>
    </submittedName>
</protein>
<name>A0A2G1VMN3_9FLAO</name>
<reference evidence="2 3" key="1">
    <citation type="submission" date="2017-08" db="EMBL/GenBank/DDBJ databases">
        <title>The whole genome shortgun sequences of strain Leeuwenhoekiella nanhaiensis G18 from the South China Sea.</title>
        <authorList>
            <person name="Liu Q."/>
        </authorList>
    </citation>
    <scope>NUCLEOTIDE SEQUENCE [LARGE SCALE GENOMIC DNA]</scope>
    <source>
        <strain evidence="2 3">G18</strain>
    </source>
</reference>
<dbReference type="Proteomes" id="UP000229433">
    <property type="component" value="Unassembled WGS sequence"/>
</dbReference>
<evidence type="ECO:0000313" key="2">
    <source>
        <dbReference type="EMBL" id="PHQ28036.1"/>
    </source>
</evidence>
<dbReference type="GO" id="GO:0016747">
    <property type="term" value="F:acyltransferase activity, transferring groups other than amino-acyl groups"/>
    <property type="evidence" value="ECO:0007669"/>
    <property type="project" value="InterPro"/>
</dbReference>
<dbReference type="InterPro" id="IPR000182">
    <property type="entry name" value="GNAT_dom"/>
</dbReference>
<dbReference type="AlphaFoldDB" id="A0A2G1VMN3"/>
<dbReference type="InterPro" id="IPR016181">
    <property type="entry name" value="Acyl_CoA_acyltransferase"/>
</dbReference>
<dbReference type="EMBL" id="NQXA01000022">
    <property type="protein sequence ID" value="PHQ28036.1"/>
    <property type="molecule type" value="Genomic_DNA"/>
</dbReference>
<organism evidence="2 3">
    <name type="scientific">Leeuwenhoekiella nanhaiensis</name>
    <dbReference type="NCBI Taxonomy" id="1655491"/>
    <lineage>
        <taxon>Bacteria</taxon>
        <taxon>Pseudomonadati</taxon>
        <taxon>Bacteroidota</taxon>
        <taxon>Flavobacteriia</taxon>
        <taxon>Flavobacteriales</taxon>
        <taxon>Flavobacteriaceae</taxon>
        <taxon>Leeuwenhoekiella</taxon>
    </lineage>
</organism>
<proteinExistence type="predicted"/>
<evidence type="ECO:0000313" key="3">
    <source>
        <dbReference type="Proteomes" id="UP000229433"/>
    </source>
</evidence>
<gene>
    <name evidence="2" type="ORF">CJ305_17165</name>
</gene>
<keyword evidence="2" id="KW-0808">Transferase</keyword>
<evidence type="ECO:0000259" key="1">
    <source>
        <dbReference type="PROSITE" id="PS51186"/>
    </source>
</evidence>
<feature type="domain" description="N-acetyltransferase" evidence="1">
    <location>
        <begin position="10"/>
        <end position="152"/>
    </location>
</feature>
<keyword evidence="3" id="KW-1185">Reference proteome</keyword>